<dbReference type="AlphaFoldDB" id="A0A9W4I028"/>
<dbReference type="EMBL" id="CAJVOS010000039">
    <property type="protein sequence ID" value="CAG8184244.1"/>
    <property type="molecule type" value="Genomic_DNA"/>
</dbReference>
<dbReference type="Proteomes" id="UP001153618">
    <property type="component" value="Unassembled WGS sequence"/>
</dbReference>
<feature type="compositionally biased region" description="Low complexity" evidence="1">
    <location>
        <begin position="1"/>
        <end position="10"/>
    </location>
</feature>
<evidence type="ECO:0000256" key="1">
    <source>
        <dbReference type="SAM" id="MobiDB-lite"/>
    </source>
</evidence>
<feature type="region of interest" description="Disordered" evidence="1">
    <location>
        <begin position="1"/>
        <end position="22"/>
    </location>
</feature>
<protein>
    <submittedName>
        <fullName evidence="2">Uncharacterized protein</fullName>
    </submittedName>
</protein>
<organism evidence="2 3">
    <name type="scientific">Penicillium olsonii</name>
    <dbReference type="NCBI Taxonomy" id="99116"/>
    <lineage>
        <taxon>Eukaryota</taxon>
        <taxon>Fungi</taxon>
        <taxon>Dikarya</taxon>
        <taxon>Ascomycota</taxon>
        <taxon>Pezizomycotina</taxon>
        <taxon>Eurotiomycetes</taxon>
        <taxon>Eurotiomycetidae</taxon>
        <taxon>Eurotiales</taxon>
        <taxon>Aspergillaceae</taxon>
        <taxon>Penicillium</taxon>
    </lineage>
</organism>
<feature type="region of interest" description="Disordered" evidence="1">
    <location>
        <begin position="69"/>
        <end position="288"/>
    </location>
</feature>
<accession>A0A9W4I028</accession>
<sequence>MSQNVPPLGWGPNGGGFQGQPGTYGMGMHPDSFQAYSAGAAAIHGHQPPASWAATGSQQEHMNRAMAGARGSQPEWQSEALPGHMGSGGDKAHMSTLSQPFFGSYPSPQHTEPSSREYGNSGMIPPGYQDAQHYQTPAEKFHSHSPQSMVDHPRFQSYPVSRSQSQHAPKDPALHGFSPLQHAQSQYQQQHTIRTHSGSDVPHGWAGGQGQHGGNQPNPLAQINPNQFIPHHMHDGPAGFSEPAPAHQMSYLPSNHYQTQSVEGPGRPAGSQFVSGPWAATPPSSGQS</sequence>
<feature type="compositionally biased region" description="Polar residues" evidence="1">
    <location>
        <begin position="251"/>
        <end position="262"/>
    </location>
</feature>
<feature type="compositionally biased region" description="Gly residues" evidence="1">
    <location>
        <begin position="11"/>
        <end position="22"/>
    </location>
</feature>
<proteinExistence type="predicted"/>
<evidence type="ECO:0000313" key="2">
    <source>
        <dbReference type="EMBL" id="CAG8184244.1"/>
    </source>
</evidence>
<name>A0A9W4I028_PENOL</name>
<reference evidence="2" key="1">
    <citation type="submission" date="2021-07" db="EMBL/GenBank/DDBJ databases">
        <authorList>
            <person name="Branca A.L. A."/>
        </authorList>
    </citation>
    <scope>NUCLEOTIDE SEQUENCE</scope>
</reference>
<gene>
    <name evidence="2" type="ORF">POLS_LOCUS7031</name>
</gene>
<dbReference type="OrthoDB" id="2367685at2759"/>
<feature type="compositionally biased region" description="Polar residues" evidence="1">
    <location>
        <begin position="158"/>
        <end position="167"/>
    </location>
</feature>
<comment type="caution">
    <text evidence="2">The sequence shown here is derived from an EMBL/GenBank/DDBJ whole genome shotgun (WGS) entry which is preliminary data.</text>
</comment>
<feature type="compositionally biased region" description="Low complexity" evidence="1">
    <location>
        <begin position="181"/>
        <end position="190"/>
    </location>
</feature>
<evidence type="ECO:0000313" key="3">
    <source>
        <dbReference type="Proteomes" id="UP001153618"/>
    </source>
</evidence>
<feature type="compositionally biased region" description="Polar residues" evidence="1">
    <location>
        <begin position="95"/>
        <end position="112"/>
    </location>
</feature>
<keyword evidence="3" id="KW-1185">Reference proteome</keyword>